<evidence type="ECO:0008006" key="4">
    <source>
        <dbReference type="Google" id="ProtNLM"/>
    </source>
</evidence>
<evidence type="ECO:0000256" key="1">
    <source>
        <dbReference type="SAM" id="MobiDB-lite"/>
    </source>
</evidence>
<reference evidence="2 3" key="1">
    <citation type="submission" date="2017-06" db="EMBL/GenBank/DDBJ databases">
        <authorList>
            <person name="Kim H.J."/>
            <person name="Triplett B.A."/>
        </authorList>
    </citation>
    <scope>NUCLEOTIDE SEQUENCE [LARGE SCALE GENOMIC DNA]</scope>
    <source>
        <strain evidence="2 3">DSM 25597</strain>
    </source>
</reference>
<organism evidence="2 3">
    <name type="scientific">Dokdonia pacifica</name>
    <dbReference type="NCBI Taxonomy" id="1627892"/>
    <lineage>
        <taxon>Bacteria</taxon>
        <taxon>Pseudomonadati</taxon>
        <taxon>Bacteroidota</taxon>
        <taxon>Flavobacteriia</taxon>
        <taxon>Flavobacteriales</taxon>
        <taxon>Flavobacteriaceae</taxon>
        <taxon>Dokdonia</taxon>
    </lineage>
</organism>
<feature type="region of interest" description="Disordered" evidence="1">
    <location>
        <begin position="133"/>
        <end position="155"/>
    </location>
</feature>
<evidence type="ECO:0000313" key="3">
    <source>
        <dbReference type="Proteomes" id="UP000198379"/>
    </source>
</evidence>
<dbReference type="SUPFAM" id="SSF103647">
    <property type="entry name" value="TSP type-3 repeat"/>
    <property type="match status" value="1"/>
</dbReference>
<sequence>MKKFLSAIIAIYCLTSCDDGDIIVTSFDFEEQTLERCTDFESQFVFFKINPDNNESIALSFTTTEDIFGAGDGMEATRETSIQLSGNDNITYRRFDNTVTSDYFCNPIPPATPIVVEEFISADGDITVFTSGTYADSDGIPSDTEDPTGLQDTDGDSIPDILDFDDDGDNVPTAQEGVVLNDDDTINTELTRDTDGDGIFDYLDNDDDNDGVLTINEDANMDLDPSNDNSDPDNESLDDYLNPAFTGTVNTQAFREHSYFLNDIIITINTQNLDFRNQNGEEVIRDIRTVIFGEFTGTPSATFTTTPTF</sequence>
<dbReference type="Proteomes" id="UP000198379">
    <property type="component" value="Unassembled WGS sequence"/>
</dbReference>
<dbReference type="OrthoDB" id="1159446at2"/>
<protein>
    <recommendedName>
        <fullName evidence="4">Thrombospondin type 3 repeat-containing protein</fullName>
    </recommendedName>
</protein>
<dbReference type="AlphaFoldDB" id="A0A239B6W8"/>
<dbReference type="RefSeq" id="WP_089372593.1">
    <property type="nucleotide sequence ID" value="NZ_BMEP01000006.1"/>
</dbReference>
<name>A0A239B6W8_9FLAO</name>
<evidence type="ECO:0000313" key="2">
    <source>
        <dbReference type="EMBL" id="SNS03038.1"/>
    </source>
</evidence>
<gene>
    <name evidence="2" type="ORF">SAMN06265376_105353</name>
</gene>
<dbReference type="EMBL" id="FZNY01000005">
    <property type="protein sequence ID" value="SNS03038.1"/>
    <property type="molecule type" value="Genomic_DNA"/>
</dbReference>
<accession>A0A239B6W8</accession>
<keyword evidence="3" id="KW-1185">Reference proteome</keyword>
<dbReference type="GO" id="GO:0005509">
    <property type="term" value="F:calcium ion binding"/>
    <property type="evidence" value="ECO:0007669"/>
    <property type="project" value="InterPro"/>
</dbReference>
<dbReference type="InterPro" id="IPR028974">
    <property type="entry name" value="TSP_type-3_rpt"/>
</dbReference>
<proteinExistence type="predicted"/>